<keyword evidence="3" id="KW-1185">Reference proteome</keyword>
<keyword evidence="1" id="KW-1133">Transmembrane helix</keyword>
<organism evidence="2 3">
    <name type="scientific">Catellatospora bangladeshensis</name>
    <dbReference type="NCBI Taxonomy" id="310355"/>
    <lineage>
        <taxon>Bacteria</taxon>
        <taxon>Bacillati</taxon>
        <taxon>Actinomycetota</taxon>
        <taxon>Actinomycetes</taxon>
        <taxon>Micromonosporales</taxon>
        <taxon>Micromonosporaceae</taxon>
        <taxon>Catellatospora</taxon>
    </lineage>
</organism>
<dbReference type="Proteomes" id="UP000601223">
    <property type="component" value="Unassembled WGS sequence"/>
</dbReference>
<evidence type="ECO:0000313" key="3">
    <source>
        <dbReference type="Proteomes" id="UP000601223"/>
    </source>
</evidence>
<sequence>MNTSSTDPTTTAAAVWRLVPGGTAITGGLLALCSLPLPWLSFDAYIVRMAMSPFDLWNLEERFGVPRGQAAGHGLAILLAVALCVAVGVTCGTVMAVESRPPRPVAPGLAVVAGAVLLLVCGRIGLLVLSADSEALLGSVSPGPGLIVGTGAGLAVLGGGLLALLRPFLEGLLGGRVPVRAADPAIR</sequence>
<evidence type="ECO:0000313" key="2">
    <source>
        <dbReference type="EMBL" id="GIF80982.1"/>
    </source>
</evidence>
<protein>
    <submittedName>
        <fullName evidence="2">Uncharacterized protein</fullName>
    </submittedName>
</protein>
<dbReference type="AlphaFoldDB" id="A0A8J3NH81"/>
<feature type="transmembrane region" description="Helical" evidence="1">
    <location>
        <begin position="109"/>
        <end position="131"/>
    </location>
</feature>
<evidence type="ECO:0000256" key="1">
    <source>
        <dbReference type="SAM" id="Phobius"/>
    </source>
</evidence>
<name>A0A8J3NH81_9ACTN</name>
<gene>
    <name evidence="2" type="ORF">Cba03nite_23310</name>
</gene>
<dbReference type="EMBL" id="BONF01000011">
    <property type="protein sequence ID" value="GIF80982.1"/>
    <property type="molecule type" value="Genomic_DNA"/>
</dbReference>
<feature type="transmembrane region" description="Helical" evidence="1">
    <location>
        <begin position="75"/>
        <end position="97"/>
    </location>
</feature>
<dbReference type="RefSeq" id="WP_203745080.1">
    <property type="nucleotide sequence ID" value="NZ_BONF01000011.1"/>
</dbReference>
<reference evidence="2 3" key="1">
    <citation type="submission" date="2021-01" db="EMBL/GenBank/DDBJ databases">
        <title>Whole genome shotgun sequence of Catellatospora bangladeshensis NBRC 107357.</title>
        <authorList>
            <person name="Komaki H."/>
            <person name="Tamura T."/>
        </authorList>
    </citation>
    <scope>NUCLEOTIDE SEQUENCE [LARGE SCALE GENOMIC DNA]</scope>
    <source>
        <strain evidence="2 3">NBRC 107357</strain>
    </source>
</reference>
<proteinExistence type="predicted"/>
<feature type="transmembrane region" description="Helical" evidence="1">
    <location>
        <begin position="143"/>
        <end position="165"/>
    </location>
</feature>
<accession>A0A8J3NH81</accession>
<keyword evidence="1" id="KW-0812">Transmembrane</keyword>
<comment type="caution">
    <text evidence="2">The sequence shown here is derived from an EMBL/GenBank/DDBJ whole genome shotgun (WGS) entry which is preliminary data.</text>
</comment>
<keyword evidence="1" id="KW-0472">Membrane</keyword>